<dbReference type="InterPro" id="IPR038573">
    <property type="entry name" value="BrnT_sf"/>
</dbReference>
<evidence type="ECO:0000313" key="2">
    <source>
        <dbReference type="Proteomes" id="UP000094969"/>
    </source>
</evidence>
<dbReference type="STRING" id="1526658.BHK69_25190"/>
<keyword evidence="2" id="KW-1185">Reference proteome</keyword>
<gene>
    <name evidence="1" type="ORF">BHK69_25190</name>
</gene>
<proteinExistence type="predicted"/>
<dbReference type="KEGG" id="bvv:BHK69_25190"/>
<dbReference type="RefSeq" id="WP_069692500.1">
    <property type="nucleotide sequence ID" value="NZ_CP017147.1"/>
</dbReference>
<accession>A0A1D7U7F3</accession>
<dbReference type="AlphaFoldDB" id="A0A1D7U7F3"/>
<dbReference type="EMBL" id="CP017147">
    <property type="protein sequence ID" value="AOO83300.1"/>
    <property type="molecule type" value="Genomic_DNA"/>
</dbReference>
<name>A0A1D7U7F3_9HYPH</name>
<evidence type="ECO:0008006" key="3">
    <source>
        <dbReference type="Google" id="ProtNLM"/>
    </source>
</evidence>
<dbReference type="Proteomes" id="UP000094969">
    <property type="component" value="Chromosome"/>
</dbReference>
<dbReference type="Pfam" id="PF04365">
    <property type="entry name" value="BrnT_toxin"/>
    <property type="match status" value="1"/>
</dbReference>
<sequence>MRSLWDERKRRANLLKHGLDFAVLDAEFLARAYIGPAKRDRLRAIGEVDGVVTVIFVKPGTEGLSIVSMRPASQKERKLLDA</sequence>
<dbReference type="Gene3D" id="3.10.450.530">
    <property type="entry name" value="Ribonuclease toxin, BrnT, of type II toxin-antitoxin system"/>
    <property type="match status" value="1"/>
</dbReference>
<protein>
    <recommendedName>
        <fullName evidence="3">BrnT family toxin</fullName>
    </recommendedName>
</protein>
<organism evidence="1 2">
    <name type="scientific">Bosea vaviloviae</name>
    <dbReference type="NCBI Taxonomy" id="1526658"/>
    <lineage>
        <taxon>Bacteria</taxon>
        <taxon>Pseudomonadati</taxon>
        <taxon>Pseudomonadota</taxon>
        <taxon>Alphaproteobacteria</taxon>
        <taxon>Hyphomicrobiales</taxon>
        <taxon>Boseaceae</taxon>
        <taxon>Bosea</taxon>
    </lineage>
</organism>
<evidence type="ECO:0000313" key="1">
    <source>
        <dbReference type="EMBL" id="AOO83300.1"/>
    </source>
</evidence>
<dbReference type="OrthoDB" id="839663at2"/>
<dbReference type="InterPro" id="IPR007460">
    <property type="entry name" value="BrnT_toxin"/>
</dbReference>
<reference evidence="1 2" key="1">
    <citation type="journal article" date="2015" name="Antonie Van Leeuwenhoek">
        <title>Bosea vaviloviae sp. nov., a new species of slow-growing rhizobia isolated from nodules of the relict species Vavilovia formosa (Stev.) Fed.</title>
        <authorList>
            <person name="Safronova V.I."/>
            <person name="Kuznetsova I.G."/>
            <person name="Sazanova A.L."/>
            <person name="Kimeklis A.K."/>
            <person name="Belimov A.A."/>
            <person name="Andronov E.E."/>
            <person name="Pinaev A.G."/>
            <person name="Chizhevskaya E.P."/>
            <person name="Pukhaev A.R."/>
            <person name="Popov K.P."/>
            <person name="Willems A."/>
            <person name="Tikhonovich I.A."/>
        </authorList>
    </citation>
    <scope>NUCLEOTIDE SEQUENCE [LARGE SCALE GENOMIC DNA]</scope>
    <source>
        <strain evidence="1 2">Vaf18</strain>
    </source>
</reference>